<evidence type="ECO:0000313" key="1">
    <source>
        <dbReference type="EMBL" id="CAI8601213.1"/>
    </source>
</evidence>
<reference evidence="1 2" key="1">
    <citation type="submission" date="2023-01" db="EMBL/GenBank/DDBJ databases">
        <authorList>
            <person name="Kreplak J."/>
        </authorList>
    </citation>
    <scope>NUCLEOTIDE SEQUENCE [LARGE SCALE GENOMIC DNA]</scope>
</reference>
<dbReference type="AlphaFoldDB" id="A0AAV0ZWA8"/>
<name>A0AAV0ZWA8_VICFA</name>
<organism evidence="1 2">
    <name type="scientific">Vicia faba</name>
    <name type="common">Broad bean</name>
    <name type="synonym">Faba vulgaris</name>
    <dbReference type="NCBI Taxonomy" id="3906"/>
    <lineage>
        <taxon>Eukaryota</taxon>
        <taxon>Viridiplantae</taxon>
        <taxon>Streptophyta</taxon>
        <taxon>Embryophyta</taxon>
        <taxon>Tracheophyta</taxon>
        <taxon>Spermatophyta</taxon>
        <taxon>Magnoliopsida</taxon>
        <taxon>eudicotyledons</taxon>
        <taxon>Gunneridae</taxon>
        <taxon>Pentapetalae</taxon>
        <taxon>rosids</taxon>
        <taxon>fabids</taxon>
        <taxon>Fabales</taxon>
        <taxon>Fabaceae</taxon>
        <taxon>Papilionoideae</taxon>
        <taxon>50 kb inversion clade</taxon>
        <taxon>NPAAA clade</taxon>
        <taxon>Hologalegina</taxon>
        <taxon>IRL clade</taxon>
        <taxon>Fabeae</taxon>
        <taxon>Vicia</taxon>
    </lineage>
</organism>
<accession>A0AAV0ZWA8</accession>
<dbReference type="EMBL" id="OX451737">
    <property type="protein sequence ID" value="CAI8601213.1"/>
    <property type="molecule type" value="Genomic_DNA"/>
</dbReference>
<evidence type="ECO:0000313" key="2">
    <source>
        <dbReference type="Proteomes" id="UP001157006"/>
    </source>
</evidence>
<gene>
    <name evidence="1" type="ORF">VFH_II261600</name>
</gene>
<proteinExistence type="predicted"/>
<keyword evidence="2" id="KW-1185">Reference proteome</keyword>
<sequence length="150" mass="17341">MQRGDFKVNTLQYHRCGEENKTNEILLTRMLQYSFDHDVESIWINLKTLHGRSTRVTFSTFILESSTLKVLRLDFCALNNLNLSKEGKSSSIEELHLLNLATRFIVPLPTEEYKHCCYCGVVTEDAWMVQTLFYLMMVSHGTNIVVTEDA</sequence>
<protein>
    <submittedName>
        <fullName evidence="1">Uncharacterized protein</fullName>
    </submittedName>
</protein>
<dbReference type="Proteomes" id="UP001157006">
    <property type="component" value="Chromosome 2"/>
</dbReference>